<name>A0A0M0G235_9BACI</name>
<organism evidence="1 2">
    <name type="scientific">Rossellomorea marisflavi</name>
    <dbReference type="NCBI Taxonomy" id="189381"/>
    <lineage>
        <taxon>Bacteria</taxon>
        <taxon>Bacillati</taxon>
        <taxon>Bacillota</taxon>
        <taxon>Bacilli</taxon>
        <taxon>Bacillales</taxon>
        <taxon>Bacillaceae</taxon>
        <taxon>Rossellomorea</taxon>
    </lineage>
</organism>
<sequence>MGKITISRESQFMNKMRSYDIYVDGEKTGEIKNGGTEEFSVTPGEHVIQLQIDWCKSKKIPFRVSEGESLSFQCGSRLKGWRVLKASSSMDKEDVFVYLDQV</sequence>
<dbReference type="OrthoDB" id="2223488at2"/>
<evidence type="ECO:0008006" key="3">
    <source>
        <dbReference type="Google" id="ProtNLM"/>
    </source>
</evidence>
<dbReference type="STRING" id="189381.GCA_900166615_02298"/>
<dbReference type="Proteomes" id="UP000037405">
    <property type="component" value="Unassembled WGS sequence"/>
</dbReference>
<evidence type="ECO:0000313" key="1">
    <source>
        <dbReference type="EMBL" id="KON83885.1"/>
    </source>
</evidence>
<proteinExistence type="predicted"/>
<dbReference type="EMBL" id="LGUE01000005">
    <property type="protein sequence ID" value="KON83885.1"/>
    <property type="molecule type" value="Genomic_DNA"/>
</dbReference>
<protein>
    <recommendedName>
        <fullName evidence="3">PEGA domain-containing protein</fullName>
    </recommendedName>
</protein>
<accession>A0A0M0G235</accession>
<gene>
    <name evidence="1" type="ORF">AF331_17180</name>
</gene>
<reference evidence="2" key="1">
    <citation type="submission" date="2015-07" db="EMBL/GenBank/DDBJ databases">
        <title>Fjat-14235 jcm11544.</title>
        <authorList>
            <person name="Liu B."/>
            <person name="Wang J."/>
            <person name="Zhu Y."/>
            <person name="Liu G."/>
            <person name="Chen Q."/>
            <person name="Chen Z."/>
            <person name="Lan J."/>
            <person name="Che J."/>
            <person name="Ge C."/>
            <person name="Shi H."/>
            <person name="Pan Z."/>
            <person name="Liu X."/>
        </authorList>
    </citation>
    <scope>NUCLEOTIDE SEQUENCE [LARGE SCALE GENOMIC DNA]</scope>
    <source>
        <strain evidence="2">JCM 11544</strain>
    </source>
</reference>
<evidence type="ECO:0000313" key="2">
    <source>
        <dbReference type="Proteomes" id="UP000037405"/>
    </source>
</evidence>
<dbReference type="RefSeq" id="WP_053429281.1">
    <property type="nucleotide sequence ID" value="NZ_JAUKEF010000002.1"/>
</dbReference>
<dbReference type="AlphaFoldDB" id="A0A0M0G235"/>
<dbReference type="PATRIC" id="fig|189381.12.peg.4439"/>
<keyword evidence="2" id="KW-1185">Reference proteome</keyword>
<comment type="caution">
    <text evidence="1">The sequence shown here is derived from an EMBL/GenBank/DDBJ whole genome shotgun (WGS) entry which is preliminary data.</text>
</comment>